<keyword evidence="1" id="KW-0812">Transmembrane</keyword>
<keyword evidence="1" id="KW-1133">Transmembrane helix</keyword>
<dbReference type="InterPro" id="IPR016870">
    <property type="entry name" value="UCP028137"/>
</dbReference>
<feature type="transmembrane region" description="Helical" evidence="1">
    <location>
        <begin position="212"/>
        <end position="232"/>
    </location>
</feature>
<accession>A0ABP9ZPR0</accession>
<evidence type="ECO:0008006" key="4">
    <source>
        <dbReference type="Google" id="ProtNLM"/>
    </source>
</evidence>
<feature type="transmembrane region" description="Helical" evidence="1">
    <location>
        <begin position="83"/>
        <end position="101"/>
    </location>
</feature>
<sequence>MYDVFFFAAEIAAFPMTEANTATPQHKPRPMVDLLVSILLPSIILMKFSGEANLGATNALILALAFPVCWGLFELIQYRKFNFIALLGVVSVLLTGGIGLLKLDPQWLAVKEAAVPGVIGIAVLVSTRTRYPLIRTLLYNEKVINVARVQERLQERGLVDIFNQRLSRATYFLAGTFFFSSFMNYIVAKWIVVSPAGTEAFNEELGQMTLVSYPMIAIPSMIMMMGILFYIWRTIHGLTGLKMEEIMAQQPKG</sequence>
<organism evidence="2 3">
    <name type="scientific">Halopseudomonas sabulinigri</name>
    <dbReference type="NCBI Taxonomy" id="472181"/>
    <lineage>
        <taxon>Bacteria</taxon>
        <taxon>Pseudomonadati</taxon>
        <taxon>Pseudomonadota</taxon>
        <taxon>Gammaproteobacteria</taxon>
        <taxon>Pseudomonadales</taxon>
        <taxon>Pseudomonadaceae</taxon>
        <taxon>Halopseudomonas</taxon>
    </lineage>
</organism>
<evidence type="ECO:0000313" key="3">
    <source>
        <dbReference type="Proteomes" id="UP001486808"/>
    </source>
</evidence>
<feature type="transmembrane region" description="Helical" evidence="1">
    <location>
        <begin position="56"/>
        <end position="76"/>
    </location>
</feature>
<name>A0ABP9ZPR0_9GAMM</name>
<feature type="transmembrane region" description="Helical" evidence="1">
    <location>
        <begin position="171"/>
        <end position="192"/>
    </location>
</feature>
<keyword evidence="1" id="KW-0472">Membrane</keyword>
<proteinExistence type="predicted"/>
<evidence type="ECO:0000256" key="1">
    <source>
        <dbReference type="SAM" id="Phobius"/>
    </source>
</evidence>
<keyword evidence="3" id="KW-1185">Reference proteome</keyword>
<dbReference type="EMBL" id="BAABWD010000001">
    <property type="protein sequence ID" value="GAA6131450.1"/>
    <property type="molecule type" value="Genomic_DNA"/>
</dbReference>
<evidence type="ECO:0000313" key="2">
    <source>
        <dbReference type="EMBL" id="GAA6131450.1"/>
    </source>
</evidence>
<reference evidence="2 3" key="1">
    <citation type="submission" date="2024-04" db="EMBL/GenBank/DDBJ databases">
        <title>Draft genome sequence of Halopseudomonas sabulinigri NBRC 116187.</title>
        <authorList>
            <person name="Miyakawa T."/>
            <person name="Kusuya Y."/>
            <person name="Miura T."/>
        </authorList>
    </citation>
    <scope>NUCLEOTIDE SEQUENCE [LARGE SCALE GENOMIC DNA]</scope>
    <source>
        <strain evidence="2 3">4NH20-0042</strain>
    </source>
</reference>
<protein>
    <recommendedName>
        <fullName evidence="4">MFS transporter</fullName>
    </recommendedName>
</protein>
<dbReference type="PIRSF" id="PIRSF028137">
    <property type="entry name" value="UCP028137"/>
    <property type="match status" value="1"/>
</dbReference>
<feature type="transmembrane region" description="Helical" evidence="1">
    <location>
        <begin position="107"/>
        <end position="125"/>
    </location>
</feature>
<dbReference type="NCBIfam" id="NF041646">
    <property type="entry name" value="VC0807_fam"/>
    <property type="match status" value="1"/>
</dbReference>
<comment type="caution">
    <text evidence="2">The sequence shown here is derived from an EMBL/GenBank/DDBJ whole genome shotgun (WGS) entry which is preliminary data.</text>
</comment>
<dbReference type="Proteomes" id="UP001486808">
    <property type="component" value="Unassembled WGS sequence"/>
</dbReference>
<gene>
    <name evidence="2" type="ORF">NBRC116187_18100</name>
</gene>